<dbReference type="Proteomes" id="UP000663879">
    <property type="component" value="Unassembled WGS sequence"/>
</dbReference>
<dbReference type="GO" id="GO:0005741">
    <property type="term" value="C:mitochondrial outer membrane"/>
    <property type="evidence" value="ECO:0007669"/>
    <property type="project" value="InterPro"/>
</dbReference>
<dbReference type="GO" id="GO:0035694">
    <property type="term" value="P:mitochondrial protein catabolic process"/>
    <property type="evidence" value="ECO:0007669"/>
    <property type="project" value="InterPro"/>
</dbReference>
<dbReference type="InterPro" id="IPR026169">
    <property type="entry name" value="MIEAP"/>
</dbReference>
<proteinExistence type="predicted"/>
<keyword evidence="3" id="KW-1185">Reference proteome</keyword>
<name>A0A813Z117_9BILA</name>
<feature type="region of interest" description="Disordered" evidence="1">
    <location>
        <begin position="521"/>
        <end position="555"/>
    </location>
</feature>
<gene>
    <name evidence="2" type="ORF">OXX778_LOCUS10950</name>
</gene>
<evidence type="ECO:0000313" key="3">
    <source>
        <dbReference type="Proteomes" id="UP000663879"/>
    </source>
</evidence>
<dbReference type="OrthoDB" id="6047381at2759"/>
<dbReference type="PANTHER" id="PTHR21771">
    <property type="entry name" value="MITOCHONDRIA-EATING PROTEIN-RELATED"/>
    <property type="match status" value="1"/>
</dbReference>
<reference evidence="2" key="1">
    <citation type="submission" date="2021-02" db="EMBL/GenBank/DDBJ databases">
        <authorList>
            <person name="Nowell W R."/>
        </authorList>
    </citation>
    <scope>NUCLEOTIDE SEQUENCE</scope>
    <source>
        <strain evidence="2">Ploen Becks lab</strain>
    </source>
</reference>
<feature type="compositionally biased region" description="Low complexity" evidence="1">
    <location>
        <begin position="535"/>
        <end position="546"/>
    </location>
</feature>
<accession>A0A813Z117</accession>
<protein>
    <submittedName>
        <fullName evidence="2">Uncharacterized protein</fullName>
    </submittedName>
</protein>
<dbReference type="EMBL" id="CAJNOC010001795">
    <property type="protein sequence ID" value="CAF0891841.1"/>
    <property type="molecule type" value="Genomic_DNA"/>
</dbReference>
<organism evidence="2 3">
    <name type="scientific">Brachionus calyciflorus</name>
    <dbReference type="NCBI Taxonomy" id="104777"/>
    <lineage>
        <taxon>Eukaryota</taxon>
        <taxon>Metazoa</taxon>
        <taxon>Spiralia</taxon>
        <taxon>Gnathifera</taxon>
        <taxon>Rotifera</taxon>
        <taxon>Eurotatoria</taxon>
        <taxon>Monogononta</taxon>
        <taxon>Pseudotrocha</taxon>
        <taxon>Ploima</taxon>
        <taxon>Brachionidae</taxon>
        <taxon>Brachionus</taxon>
    </lineage>
</organism>
<dbReference type="AlphaFoldDB" id="A0A813Z117"/>
<dbReference type="PANTHER" id="PTHR21771:SF1">
    <property type="entry name" value="MITOCHONDRIA-EATING PROTEIN"/>
    <property type="match status" value="1"/>
</dbReference>
<evidence type="ECO:0000313" key="2">
    <source>
        <dbReference type="EMBL" id="CAF0891841.1"/>
    </source>
</evidence>
<sequence>MSIRNIDSDLAASNLNDLFHLHRYDDCVLYINRLNHLTLKKVLLQLPIKLYLSRLPYTIEIFEALYAKIFIHEPDTFPTRLLQPERFIDKMVAYFSLLNDRQLQNEPINGDKMLDSFENVIRIISYVQPNLYSRLLFFKYACDRACLKFEKDVDTYKNFNLPPNRKLKISKTTSSFSINNFDYSNALLISKASNMNTCDKVRFEIVQTINNCHKALLKLNEYIADLKNDKNLKCFKTRKSTSTERNSRDKSTNSTIKTRSESVFSFKTSSQKDIDNFSIFTKSTICQDFIQNRLFLYKSMMNTIEPFLKTIKIEKMMENLLEKINLDKEILLVFSHLKREDTYLNSMEPLEPLFKRYSLGFERCIQIWRKKCSADQLLLFNNPCNYEIIKQQLENSLMGSNEIERNSSSKLTSSFKRKNFMLKQNYLNTLSVSSDMAAKYVNGMDTMTDILNSNISINCFNLNEDDNEPKKYSSEINFYTNPSGNSTLPSKFKNRKRTSILNNKIFQNIHLDDDLRAEMENEPKMESTPKKQLPKTKNTETQTQNNLDESDKDKKLNEYLAQISELKRELDQANENVNNLLKKEESLQSKLKEKENELLEKIKKPVMLDYSSSTSNLIQTVDKESNDMISELISDRPNSPRNDTNYYQHTLDLINIYNNLNIKYRMEAYESLDCVNDMKAMTEFKIKLLFSVVVNKIFMNNLCLTNFTTELLGYCVFY</sequence>
<evidence type="ECO:0000256" key="1">
    <source>
        <dbReference type="SAM" id="MobiDB-lite"/>
    </source>
</evidence>
<comment type="caution">
    <text evidence="2">The sequence shown here is derived from an EMBL/GenBank/DDBJ whole genome shotgun (WGS) entry which is preliminary data.</text>
</comment>
<dbReference type="GO" id="GO:0035695">
    <property type="term" value="P:mitophagy by internal vacuole formation"/>
    <property type="evidence" value="ECO:0007669"/>
    <property type="project" value="TreeGrafter"/>
</dbReference>